<gene>
    <name evidence="2" type="ORF">DI569_11940</name>
</gene>
<sequence length="158" mass="17144">MVMLWKVMVGAFCLAAAAAPAMGQGTVALPIAPGFWTNEDQKCGTAHYGYVFDGKQWGALYYYGPTQNLGPSAELQPITATRAVSDGFTQMQFGGFDGAGYFRIKSLGAAKAHYRVGAPFRDEIQESDEMLIRCDYQALSPKMKAAIRRFAPAQATVK</sequence>
<evidence type="ECO:0000256" key="1">
    <source>
        <dbReference type="SAM" id="SignalP"/>
    </source>
</evidence>
<evidence type="ECO:0000313" key="2">
    <source>
        <dbReference type="EMBL" id="PZQ21463.1"/>
    </source>
</evidence>
<feature type="signal peptide" evidence="1">
    <location>
        <begin position="1"/>
        <end position="23"/>
    </location>
</feature>
<evidence type="ECO:0000313" key="3">
    <source>
        <dbReference type="Proteomes" id="UP000248597"/>
    </source>
</evidence>
<organism evidence="2 3">
    <name type="scientific">Sphingopyxis macrogoltabida</name>
    <name type="common">Sphingomonas macrogoltabidus</name>
    <dbReference type="NCBI Taxonomy" id="33050"/>
    <lineage>
        <taxon>Bacteria</taxon>
        <taxon>Pseudomonadati</taxon>
        <taxon>Pseudomonadota</taxon>
        <taxon>Alphaproteobacteria</taxon>
        <taxon>Sphingomonadales</taxon>
        <taxon>Sphingomonadaceae</taxon>
        <taxon>Sphingopyxis</taxon>
    </lineage>
</organism>
<dbReference type="EMBL" id="QFPJ01000029">
    <property type="protein sequence ID" value="PZQ21463.1"/>
    <property type="molecule type" value="Genomic_DNA"/>
</dbReference>
<accession>A0A2W5MUS0</accession>
<comment type="caution">
    <text evidence="2">The sequence shown here is derived from an EMBL/GenBank/DDBJ whole genome shotgun (WGS) entry which is preliminary data.</text>
</comment>
<keyword evidence="1" id="KW-0732">Signal</keyword>
<reference evidence="2 3" key="1">
    <citation type="submission" date="2017-08" db="EMBL/GenBank/DDBJ databases">
        <title>Infants hospitalized years apart are colonized by the same room-sourced microbial strains.</title>
        <authorList>
            <person name="Brooks B."/>
            <person name="Olm M.R."/>
            <person name="Firek B.A."/>
            <person name="Baker R."/>
            <person name="Thomas B.C."/>
            <person name="Morowitz M.J."/>
            <person name="Banfield J.F."/>
        </authorList>
    </citation>
    <scope>NUCLEOTIDE SEQUENCE [LARGE SCALE GENOMIC DNA]</scope>
    <source>
        <strain evidence="2">S2_005_003_R2_47</strain>
    </source>
</reference>
<dbReference type="Proteomes" id="UP000248597">
    <property type="component" value="Unassembled WGS sequence"/>
</dbReference>
<proteinExistence type="predicted"/>
<name>A0A2W5MUS0_SPHMC</name>
<dbReference type="AlphaFoldDB" id="A0A2W5MUS0"/>
<feature type="chain" id="PRO_5016073667" evidence="1">
    <location>
        <begin position="24"/>
        <end position="158"/>
    </location>
</feature>
<protein>
    <submittedName>
        <fullName evidence="2">Uncharacterized protein</fullName>
    </submittedName>
</protein>